<evidence type="ECO:0000313" key="2">
    <source>
        <dbReference type="EMBL" id="KAJ5615686.1"/>
    </source>
</evidence>
<feature type="compositionally biased region" description="Low complexity" evidence="1">
    <location>
        <begin position="43"/>
        <end position="54"/>
    </location>
</feature>
<gene>
    <name evidence="2" type="ORF">N7537_000800</name>
</gene>
<dbReference type="Proteomes" id="UP001213799">
    <property type="component" value="Unassembled WGS sequence"/>
</dbReference>
<comment type="caution">
    <text evidence="2">The sequence shown here is derived from an EMBL/GenBank/DDBJ whole genome shotgun (WGS) entry which is preliminary data.</text>
</comment>
<name>A0AAD6EEB3_9EURO</name>
<protein>
    <submittedName>
        <fullName evidence="2">Uncharacterized protein</fullName>
    </submittedName>
</protein>
<reference evidence="2" key="2">
    <citation type="submission" date="2023-01" db="EMBL/GenBank/DDBJ databases">
        <authorList>
            <person name="Petersen C."/>
        </authorList>
    </citation>
    <scope>NUCLEOTIDE SEQUENCE</scope>
    <source>
        <strain evidence="2">IBT 12815</strain>
    </source>
</reference>
<proteinExistence type="predicted"/>
<reference evidence="2" key="1">
    <citation type="journal article" date="2023" name="IMA Fungus">
        <title>Comparative genomic study of the Penicillium genus elucidates a diverse pangenome and 15 lateral gene transfer events.</title>
        <authorList>
            <person name="Petersen C."/>
            <person name="Sorensen T."/>
            <person name="Nielsen M.R."/>
            <person name="Sondergaard T.E."/>
            <person name="Sorensen J.L."/>
            <person name="Fitzpatrick D.A."/>
            <person name="Frisvad J.C."/>
            <person name="Nielsen K.L."/>
        </authorList>
    </citation>
    <scope>NUCLEOTIDE SEQUENCE</scope>
    <source>
        <strain evidence="2">IBT 12815</strain>
    </source>
</reference>
<accession>A0AAD6EEB3</accession>
<keyword evidence="3" id="KW-1185">Reference proteome</keyword>
<evidence type="ECO:0000256" key="1">
    <source>
        <dbReference type="SAM" id="MobiDB-lite"/>
    </source>
</evidence>
<dbReference type="AlphaFoldDB" id="A0AAD6EEB3"/>
<dbReference type="EMBL" id="JAQJAE010000001">
    <property type="protein sequence ID" value="KAJ5615686.1"/>
    <property type="molecule type" value="Genomic_DNA"/>
</dbReference>
<dbReference type="GeneID" id="81582100"/>
<organism evidence="2 3">
    <name type="scientific">Penicillium hordei</name>
    <dbReference type="NCBI Taxonomy" id="40994"/>
    <lineage>
        <taxon>Eukaryota</taxon>
        <taxon>Fungi</taxon>
        <taxon>Dikarya</taxon>
        <taxon>Ascomycota</taxon>
        <taxon>Pezizomycotina</taxon>
        <taxon>Eurotiomycetes</taxon>
        <taxon>Eurotiomycetidae</taxon>
        <taxon>Eurotiales</taxon>
        <taxon>Aspergillaceae</taxon>
        <taxon>Penicillium</taxon>
    </lineage>
</organism>
<dbReference type="RefSeq" id="XP_056756853.1">
    <property type="nucleotide sequence ID" value="XM_056891858.1"/>
</dbReference>
<evidence type="ECO:0000313" key="3">
    <source>
        <dbReference type="Proteomes" id="UP001213799"/>
    </source>
</evidence>
<feature type="region of interest" description="Disordered" evidence="1">
    <location>
        <begin position="1"/>
        <end position="60"/>
    </location>
</feature>
<sequence>METETRGLAVSPPVSPAIEAMPTSRKESEGFDILLPASSVIDSTPTSPSETEGPSTPPPALPVIEPISSSQLTLGILEESGHQIEKPDAQPLCEPYRQQFHHPVMREALKALIDNTISVVEYGNQVLYRYGYAEVLILVEWVVPDEQLLFASQVLLENNYPRLLIPEQKWPGYSAYSGSWETRSLMHDLDGQGWIRAHLLPLSLVGFTLDETVEVPSIFAHELHLFTPKPSHYMASLIRHLLQLSIGDGSRTRVEKDLRGFISAYILKDGPANTTICTYLNHPKSDEGYQKRVEEGVRFMKTWDWGKIERKYLAITEGAVRDCRYIDTLTDVHEEQDTP</sequence>